<gene>
    <name evidence="1" type="ORF">SCF082_LOCUS29198</name>
</gene>
<evidence type="ECO:0008006" key="3">
    <source>
        <dbReference type="Google" id="ProtNLM"/>
    </source>
</evidence>
<name>A0ABP0MR03_9DINO</name>
<sequence length="54" mass="5966">AMEERMGVSAMALHQAREAAQHEQRVYALAQIVTLAFEKGANERRVAASPTRRG</sequence>
<accession>A0ABP0MR03</accession>
<keyword evidence="2" id="KW-1185">Reference proteome</keyword>
<proteinExistence type="predicted"/>
<protein>
    <recommendedName>
        <fullName evidence="3">ANTAR domain-containing protein</fullName>
    </recommendedName>
</protein>
<organism evidence="1 2">
    <name type="scientific">Durusdinium trenchii</name>
    <dbReference type="NCBI Taxonomy" id="1381693"/>
    <lineage>
        <taxon>Eukaryota</taxon>
        <taxon>Sar</taxon>
        <taxon>Alveolata</taxon>
        <taxon>Dinophyceae</taxon>
        <taxon>Suessiales</taxon>
        <taxon>Symbiodiniaceae</taxon>
        <taxon>Durusdinium</taxon>
    </lineage>
</organism>
<dbReference type="Proteomes" id="UP001642464">
    <property type="component" value="Unassembled WGS sequence"/>
</dbReference>
<evidence type="ECO:0000313" key="1">
    <source>
        <dbReference type="EMBL" id="CAK9053633.1"/>
    </source>
</evidence>
<feature type="non-terminal residue" evidence="1">
    <location>
        <position position="1"/>
    </location>
</feature>
<evidence type="ECO:0000313" key="2">
    <source>
        <dbReference type="Proteomes" id="UP001642464"/>
    </source>
</evidence>
<dbReference type="EMBL" id="CAXAMM010023447">
    <property type="protein sequence ID" value="CAK9053633.1"/>
    <property type="molecule type" value="Genomic_DNA"/>
</dbReference>
<feature type="non-terminal residue" evidence="1">
    <location>
        <position position="54"/>
    </location>
</feature>
<comment type="caution">
    <text evidence="1">The sequence shown here is derived from an EMBL/GenBank/DDBJ whole genome shotgun (WGS) entry which is preliminary data.</text>
</comment>
<reference evidence="1 2" key="1">
    <citation type="submission" date="2024-02" db="EMBL/GenBank/DDBJ databases">
        <authorList>
            <person name="Chen Y."/>
            <person name="Shah S."/>
            <person name="Dougan E. K."/>
            <person name="Thang M."/>
            <person name="Chan C."/>
        </authorList>
    </citation>
    <scope>NUCLEOTIDE SEQUENCE [LARGE SCALE GENOMIC DNA]</scope>
</reference>